<dbReference type="InterPro" id="IPR050267">
    <property type="entry name" value="Anti-sigma-factor_SerPK"/>
</dbReference>
<reference evidence="4" key="2">
    <citation type="journal article" date="2013" name="Stand. Genomic Sci.">
        <title>Complete genome sequence of Desulfocapsa sulfexigens, a marine deltaproteobacterium specialized in disproportionating inorganic sulfur compounds.</title>
        <authorList>
            <person name="Finster K.W."/>
            <person name="Kjeldsen K.U."/>
            <person name="Kube M."/>
            <person name="Reinhardt R."/>
            <person name="Mussmann M."/>
            <person name="Amann R."/>
            <person name="Schreiber L."/>
        </authorList>
    </citation>
    <scope>NUCLEOTIDE SEQUENCE [LARGE SCALE GENOMIC DNA]</scope>
    <source>
        <strain evidence="4">DSM 10523 / SB164P1</strain>
    </source>
</reference>
<proteinExistence type="predicted"/>
<evidence type="ECO:0000259" key="2">
    <source>
        <dbReference type="Pfam" id="PF13581"/>
    </source>
</evidence>
<organism evidence="3 4">
    <name type="scientific">Pseudodesulfovibrio piezophilus (strain DSM 21447 / JCM 15486 / C1TLV30)</name>
    <name type="common">Desulfovibrio piezophilus</name>
    <dbReference type="NCBI Taxonomy" id="1322246"/>
    <lineage>
        <taxon>Bacteria</taxon>
        <taxon>Pseudomonadati</taxon>
        <taxon>Thermodesulfobacteriota</taxon>
        <taxon>Desulfovibrionia</taxon>
        <taxon>Desulfovibrionales</taxon>
        <taxon>Desulfovibrionaceae</taxon>
    </lineage>
</organism>
<dbReference type="InterPro" id="IPR003594">
    <property type="entry name" value="HATPase_dom"/>
</dbReference>
<gene>
    <name evidence="3" type="ordered locus">BN4_11908</name>
</gene>
<keyword evidence="4" id="KW-1185">Reference proteome</keyword>
<evidence type="ECO:0000313" key="4">
    <source>
        <dbReference type="Proteomes" id="UP000011724"/>
    </source>
</evidence>
<dbReference type="HOGENOM" id="CLU_090336_24_1_7"/>
<dbReference type="Gene3D" id="3.30.565.10">
    <property type="entry name" value="Histidine kinase-like ATPase, C-terminal domain"/>
    <property type="match status" value="1"/>
</dbReference>
<dbReference type="PANTHER" id="PTHR35526">
    <property type="entry name" value="ANTI-SIGMA-F FACTOR RSBW-RELATED"/>
    <property type="match status" value="1"/>
</dbReference>
<accession>M1WWH6</accession>
<name>M1WWH6_PSEP2</name>
<dbReference type="eggNOG" id="COG2172">
    <property type="taxonomic scope" value="Bacteria"/>
</dbReference>
<feature type="domain" description="Histidine kinase/HSP90-like ATPase" evidence="2">
    <location>
        <begin position="24"/>
        <end position="138"/>
    </location>
</feature>
<dbReference type="CDD" id="cd16936">
    <property type="entry name" value="HATPase_RsbW-like"/>
    <property type="match status" value="1"/>
</dbReference>
<dbReference type="PATRIC" id="fig|879567.3.peg.2018"/>
<dbReference type="BioCyc" id="DPIE1322246:BN4_RS09570-MONOMER"/>
<sequence length="148" mass="16505">MADTVISFQMTNRINCFECFQPKVEAFGAAHGLSAKVVFHLTLCLDELVTNIISYGYTDFDDHPIDVTVSLEGEEIIIRIEDDAEPFNILEAPEPELSLPLEKRARPVGGMGIHLVKNLMNKIKYTRENGKNVLVLKKTLCEGCCPHG</sequence>
<keyword evidence="1 3" id="KW-0723">Serine/threonine-protein kinase</keyword>
<protein>
    <submittedName>
        <fullName evidence="3">Putative anti-sigma regulatory factor, serine/threonine protein kinase</fullName>
    </submittedName>
</protein>
<dbReference type="SUPFAM" id="SSF55874">
    <property type="entry name" value="ATPase domain of HSP90 chaperone/DNA topoisomerase II/histidine kinase"/>
    <property type="match status" value="1"/>
</dbReference>
<dbReference type="STRING" id="1322246.BN4_11908"/>
<evidence type="ECO:0000313" key="3">
    <source>
        <dbReference type="EMBL" id="CCH49143.1"/>
    </source>
</evidence>
<dbReference type="KEGG" id="dpi:BN4_11908"/>
<keyword evidence="3" id="KW-0418">Kinase</keyword>
<keyword evidence="3" id="KW-0808">Transferase</keyword>
<dbReference type="OrthoDB" id="9792240at2"/>
<dbReference type="AlphaFoldDB" id="M1WWH6"/>
<dbReference type="Pfam" id="PF13581">
    <property type="entry name" value="HATPase_c_2"/>
    <property type="match status" value="1"/>
</dbReference>
<dbReference type="GO" id="GO:0004674">
    <property type="term" value="F:protein serine/threonine kinase activity"/>
    <property type="evidence" value="ECO:0007669"/>
    <property type="project" value="UniProtKB-KW"/>
</dbReference>
<dbReference type="InterPro" id="IPR036890">
    <property type="entry name" value="HATPase_C_sf"/>
</dbReference>
<dbReference type="Proteomes" id="UP000011724">
    <property type="component" value="Chromosome"/>
</dbReference>
<dbReference type="RefSeq" id="WP_015415187.1">
    <property type="nucleotide sequence ID" value="NC_020409.1"/>
</dbReference>
<reference evidence="3 4" key="1">
    <citation type="journal article" date="2013" name="PLoS ONE">
        <title>The first genomic and proteomic characterization of a deep-sea sulfate reducer: insights into the piezophilic lifestyle of Desulfovibrio piezophilus.</title>
        <authorList>
            <person name="Pradel N."/>
            <person name="Ji B."/>
            <person name="Gimenez G."/>
            <person name="Talla E."/>
            <person name="Lenoble P."/>
            <person name="Garel M."/>
            <person name="Tamburini C."/>
            <person name="Fourquet P."/>
            <person name="Lebrun R."/>
            <person name="Bertin P."/>
            <person name="Denis Y."/>
            <person name="Pophillat M."/>
            <person name="Barbe V."/>
            <person name="Ollivier B."/>
            <person name="Dolla A."/>
        </authorList>
    </citation>
    <scope>NUCLEOTIDE SEQUENCE [LARGE SCALE GENOMIC DNA]</scope>
    <source>
        <strain evidence="4">DSM 10523 / SB164P1</strain>
    </source>
</reference>
<dbReference type="EMBL" id="FO203427">
    <property type="protein sequence ID" value="CCH49143.1"/>
    <property type="molecule type" value="Genomic_DNA"/>
</dbReference>
<evidence type="ECO:0000256" key="1">
    <source>
        <dbReference type="ARBA" id="ARBA00022527"/>
    </source>
</evidence>